<dbReference type="Proteomes" id="UP000077154">
    <property type="component" value="Unassembled WGS sequence"/>
</dbReference>
<gene>
    <name evidence="1" type="ORF">VC83_05470</name>
</gene>
<evidence type="ECO:0000313" key="1">
    <source>
        <dbReference type="EMBL" id="OAF57876.1"/>
    </source>
</evidence>
<protein>
    <submittedName>
        <fullName evidence="1">Uncharacterized protein</fullName>
    </submittedName>
</protein>
<dbReference type="EMBL" id="KV441398">
    <property type="protein sequence ID" value="OAF57876.1"/>
    <property type="molecule type" value="Genomic_DNA"/>
</dbReference>
<reference evidence="1" key="1">
    <citation type="submission" date="2016-03" db="EMBL/GenBank/DDBJ databases">
        <title>Updated assembly of Pseudogymnoascus destructans, the fungus causing white-nose syndrome of bats.</title>
        <authorList>
            <person name="Palmer J.M."/>
            <person name="Drees K.P."/>
            <person name="Foster J.T."/>
            <person name="Lindner D.L."/>
        </authorList>
    </citation>
    <scope>NUCLEOTIDE SEQUENCE [LARGE SCALE GENOMIC DNA]</scope>
    <source>
        <strain evidence="1">20631-21</strain>
    </source>
</reference>
<dbReference type="AlphaFoldDB" id="A0A177A6T6"/>
<dbReference type="GeneID" id="36288536"/>
<name>A0A177A6T6_9PEZI</name>
<accession>A0A177A6T6</accession>
<organism evidence="1">
    <name type="scientific">Pseudogymnoascus destructans</name>
    <dbReference type="NCBI Taxonomy" id="655981"/>
    <lineage>
        <taxon>Eukaryota</taxon>
        <taxon>Fungi</taxon>
        <taxon>Dikarya</taxon>
        <taxon>Ascomycota</taxon>
        <taxon>Pezizomycotina</taxon>
        <taxon>Leotiomycetes</taxon>
        <taxon>Thelebolales</taxon>
        <taxon>Thelebolaceae</taxon>
        <taxon>Pseudogymnoascus</taxon>
    </lineage>
</organism>
<sequence>MADTSDIDSYINAPKLRSCLGDSGLDFPYSWSARERRVTPYLANVRAVARPMPEPAPVKKAEPLGWEVTVVEVDD</sequence>
<dbReference type="RefSeq" id="XP_024323162.1">
    <property type="nucleotide sequence ID" value="XM_024469092.1"/>
</dbReference>
<proteinExistence type="predicted"/>